<evidence type="ECO:0000256" key="1">
    <source>
        <dbReference type="ARBA" id="ARBA00013860"/>
    </source>
</evidence>
<evidence type="ECO:0000256" key="4">
    <source>
        <dbReference type="ARBA" id="ARBA00023015"/>
    </source>
</evidence>
<evidence type="ECO:0000313" key="9">
    <source>
        <dbReference type="EMBL" id="MEQ2486135.1"/>
    </source>
</evidence>
<comment type="caution">
    <text evidence="9">The sequence shown here is derived from an EMBL/GenBank/DDBJ whole genome shotgun (WGS) entry which is preliminary data.</text>
</comment>
<dbReference type="RefSeq" id="WP_215759250.1">
    <property type="nucleotide sequence ID" value="NZ_JAHKBE010000008.1"/>
</dbReference>
<dbReference type="Proteomes" id="UP001487296">
    <property type="component" value="Unassembled WGS sequence"/>
</dbReference>
<feature type="domain" description="SpoVT-AbrB" evidence="8">
    <location>
        <begin position="6"/>
        <end position="53"/>
    </location>
</feature>
<dbReference type="InterPro" id="IPR003444">
    <property type="entry name" value="MraZ"/>
</dbReference>
<dbReference type="InterPro" id="IPR037914">
    <property type="entry name" value="SpoVT-AbrB_sf"/>
</dbReference>
<comment type="subunit">
    <text evidence="7">Forms oligomers.</text>
</comment>
<dbReference type="Gene3D" id="3.40.1550.20">
    <property type="entry name" value="Transcriptional regulator MraZ domain"/>
    <property type="match status" value="1"/>
</dbReference>
<organism evidence="9 10">
    <name type="scientific">Hallella faecis</name>
    <dbReference type="NCBI Taxonomy" id="2841596"/>
    <lineage>
        <taxon>Bacteria</taxon>
        <taxon>Pseudomonadati</taxon>
        <taxon>Bacteroidota</taxon>
        <taxon>Bacteroidia</taxon>
        <taxon>Bacteroidales</taxon>
        <taxon>Prevotellaceae</taxon>
        <taxon>Hallella</taxon>
    </lineage>
</organism>
<dbReference type="InterPro" id="IPR038619">
    <property type="entry name" value="MraZ_sf"/>
</dbReference>
<keyword evidence="10" id="KW-1185">Reference proteome</keyword>
<dbReference type="PANTHER" id="PTHR34701">
    <property type="entry name" value="TRANSCRIPTIONAL REGULATOR MRAZ"/>
    <property type="match status" value="1"/>
</dbReference>
<dbReference type="InterPro" id="IPR020603">
    <property type="entry name" value="MraZ_dom"/>
</dbReference>
<comment type="similarity">
    <text evidence="7">Belongs to the MraZ family.</text>
</comment>
<dbReference type="SUPFAM" id="SSF89447">
    <property type="entry name" value="AbrB/MazE/MraZ-like"/>
    <property type="match status" value="1"/>
</dbReference>
<dbReference type="InterPro" id="IPR035642">
    <property type="entry name" value="MraZ_N"/>
</dbReference>
<protein>
    <recommendedName>
        <fullName evidence="1 7">Transcriptional regulator MraZ</fullName>
    </recommendedName>
</protein>
<evidence type="ECO:0000256" key="6">
    <source>
        <dbReference type="ARBA" id="ARBA00023163"/>
    </source>
</evidence>
<gene>
    <name evidence="7" type="primary">mraZ</name>
    <name evidence="9" type="ORF">AAAT34_03585</name>
</gene>
<evidence type="ECO:0000259" key="8">
    <source>
        <dbReference type="PROSITE" id="PS51740"/>
    </source>
</evidence>
<accession>A0ABV1FP79</accession>
<keyword evidence="6 7" id="KW-0804">Transcription</keyword>
<proteinExistence type="inferred from homology"/>
<dbReference type="HAMAP" id="MF_01008">
    <property type="entry name" value="MraZ"/>
    <property type="match status" value="1"/>
</dbReference>
<evidence type="ECO:0000256" key="5">
    <source>
        <dbReference type="ARBA" id="ARBA00023125"/>
    </source>
</evidence>
<dbReference type="PROSITE" id="PS51740">
    <property type="entry name" value="SPOVT_ABRB"/>
    <property type="match status" value="2"/>
</dbReference>
<evidence type="ECO:0000256" key="3">
    <source>
        <dbReference type="ARBA" id="ARBA00022737"/>
    </source>
</evidence>
<sequence length="160" mass="18160">MRFLGNIEARTDTKGRAFLPSAFRKVLLTSGEEGLVLRQDIFEKCLVIYPESVWNREMDEMRARLSRWDRRQQMVYRSFVSGVINLAVDGNGRILIPKNFLEAAGIKQAIRFVGMGDTIEVWANETGGEPFMNSDEFGLALEQLMAPKSDDTHKPTSTNE</sequence>
<dbReference type="CDD" id="cd16321">
    <property type="entry name" value="MraZ_C"/>
    <property type="match status" value="1"/>
</dbReference>
<dbReference type="InterPro" id="IPR035644">
    <property type="entry name" value="MraZ_C"/>
</dbReference>
<dbReference type="InterPro" id="IPR007159">
    <property type="entry name" value="SpoVT-AbrB_dom"/>
</dbReference>
<keyword evidence="2 7" id="KW-0963">Cytoplasm</keyword>
<name>A0ABV1FP79_9BACT</name>
<keyword evidence="4 7" id="KW-0805">Transcription regulation</keyword>
<dbReference type="PANTHER" id="PTHR34701:SF1">
    <property type="entry name" value="TRANSCRIPTIONAL REGULATOR MRAZ"/>
    <property type="match status" value="1"/>
</dbReference>
<dbReference type="EMBL" id="JBBNFP010000008">
    <property type="protein sequence ID" value="MEQ2486135.1"/>
    <property type="molecule type" value="Genomic_DNA"/>
</dbReference>
<dbReference type="Pfam" id="PF02381">
    <property type="entry name" value="MraZ"/>
    <property type="match status" value="2"/>
</dbReference>
<evidence type="ECO:0000256" key="7">
    <source>
        <dbReference type="HAMAP-Rule" id="MF_01008"/>
    </source>
</evidence>
<keyword evidence="5 7" id="KW-0238">DNA-binding</keyword>
<feature type="domain" description="SpoVT-AbrB" evidence="8">
    <location>
        <begin position="83"/>
        <end position="126"/>
    </location>
</feature>
<comment type="subcellular location">
    <subcellularLocation>
        <location evidence="7">Cytoplasm</location>
        <location evidence="7">Nucleoid</location>
    </subcellularLocation>
</comment>
<evidence type="ECO:0000256" key="2">
    <source>
        <dbReference type="ARBA" id="ARBA00022490"/>
    </source>
</evidence>
<dbReference type="CDD" id="cd16320">
    <property type="entry name" value="MraZ_N"/>
    <property type="match status" value="1"/>
</dbReference>
<keyword evidence="3" id="KW-0677">Repeat</keyword>
<evidence type="ECO:0000313" key="10">
    <source>
        <dbReference type="Proteomes" id="UP001487296"/>
    </source>
</evidence>
<reference evidence="9 10" key="1">
    <citation type="submission" date="2024-04" db="EMBL/GenBank/DDBJ databases">
        <title>Human intestinal bacterial collection.</title>
        <authorList>
            <person name="Pauvert C."/>
            <person name="Hitch T.C.A."/>
            <person name="Clavel T."/>
        </authorList>
    </citation>
    <scope>NUCLEOTIDE SEQUENCE [LARGE SCALE GENOMIC DNA]</scope>
    <source>
        <strain evidence="9 10">CLA-AA-H145</strain>
    </source>
</reference>